<comment type="subcellular location">
    <subcellularLocation>
        <location evidence="1 9">Cell inner membrane</location>
        <topology evidence="1 9">Single-pass membrane protein</topology>
    </subcellularLocation>
</comment>
<dbReference type="PANTHER" id="PTHR30386">
    <property type="entry name" value="MEMBRANE FUSION SUBUNIT OF EMRAB-TOLC MULTIDRUG EFFLUX PUMP"/>
    <property type="match status" value="1"/>
</dbReference>
<dbReference type="Pfam" id="PF26002">
    <property type="entry name" value="Beta-barrel_AprE"/>
    <property type="match status" value="1"/>
</dbReference>
<evidence type="ECO:0000256" key="5">
    <source>
        <dbReference type="ARBA" id="ARBA00022519"/>
    </source>
</evidence>
<evidence type="ECO:0000259" key="11">
    <source>
        <dbReference type="Pfam" id="PF25994"/>
    </source>
</evidence>
<evidence type="ECO:0000256" key="9">
    <source>
        <dbReference type="RuleBase" id="RU365093"/>
    </source>
</evidence>
<dbReference type="PANTHER" id="PTHR30386:SF17">
    <property type="entry name" value="ALKALINE PROTEASE SECRETION PROTEIN APRE"/>
    <property type="match status" value="1"/>
</dbReference>
<keyword evidence="3 9" id="KW-0813">Transport</keyword>
<keyword evidence="8 9" id="KW-0472">Membrane</keyword>
<evidence type="ECO:0000313" key="14">
    <source>
        <dbReference type="Proteomes" id="UP000766595"/>
    </source>
</evidence>
<dbReference type="AlphaFoldDB" id="A0A947D213"/>
<sequence>MTASGPAIPIDPDIAATRRIARLVRLVLLAVVGLIGGLGSWAAITPLAGAVIAQGVFVVDSYSKKVQHPSGGVVAAIRVKNGDHVAEGDILVRLDETQARANLQVLSGQLDQLAAVETRLRAEQQDLERLFFPPDLAERGGDPAVAAILAAETRLFENRREARAGQKSQLVERSRQLENEISGLEAQLAANRRETELIGIELEGVRELFQKKLTPLTRLTALERDAARLDGDRGRLVASIAQSRGRIAEIALQAIQIDQDVRSEASRLLSDVQARSAELAERRTAAVDILKRVDIRSPRNGVVHELALHTVGGVIGAGEPLMTIVPAEDSLVVEARISPQEVDRISIGQPAAIRLSAFNQQTTPEVSARVIFISADLQRDPQLNISYYLARLKLDGGGTAVSAETRLVPGMPAEVHLKTAERTALSFLLKPLTDQMARSFRED</sequence>
<dbReference type="NCBIfam" id="TIGR01843">
    <property type="entry name" value="type_I_hlyD"/>
    <property type="match status" value="1"/>
</dbReference>
<feature type="transmembrane region" description="Helical" evidence="9">
    <location>
        <begin position="23"/>
        <end position="44"/>
    </location>
</feature>
<dbReference type="Gene3D" id="2.40.30.170">
    <property type="match status" value="1"/>
</dbReference>
<evidence type="ECO:0000256" key="3">
    <source>
        <dbReference type="ARBA" id="ARBA00022448"/>
    </source>
</evidence>
<feature type="coiled-coil region" evidence="10">
    <location>
        <begin position="167"/>
        <end position="194"/>
    </location>
</feature>
<keyword evidence="6 9" id="KW-0812">Transmembrane</keyword>
<evidence type="ECO:0000256" key="4">
    <source>
        <dbReference type="ARBA" id="ARBA00022475"/>
    </source>
</evidence>
<evidence type="ECO:0000256" key="2">
    <source>
        <dbReference type="ARBA" id="ARBA00009477"/>
    </source>
</evidence>
<feature type="domain" description="AprE-like beta-barrel" evidence="12">
    <location>
        <begin position="331"/>
        <end position="419"/>
    </location>
</feature>
<evidence type="ECO:0000259" key="12">
    <source>
        <dbReference type="Pfam" id="PF26002"/>
    </source>
</evidence>
<organism evidence="13 14">
    <name type="scientific">Prosthecodimorpha staleyi</name>
    <dbReference type="NCBI Taxonomy" id="2840188"/>
    <lineage>
        <taxon>Bacteria</taxon>
        <taxon>Pseudomonadati</taxon>
        <taxon>Pseudomonadota</taxon>
        <taxon>Alphaproteobacteria</taxon>
        <taxon>Hyphomicrobiales</taxon>
        <taxon>Ancalomicrobiaceae</taxon>
        <taxon>Prosthecodimorpha</taxon>
    </lineage>
</organism>
<keyword evidence="14" id="KW-1185">Reference proteome</keyword>
<evidence type="ECO:0000256" key="1">
    <source>
        <dbReference type="ARBA" id="ARBA00004377"/>
    </source>
</evidence>
<dbReference type="InterPro" id="IPR058982">
    <property type="entry name" value="Beta-barrel_AprE"/>
</dbReference>
<name>A0A947D213_9HYPH</name>
<evidence type="ECO:0000256" key="6">
    <source>
        <dbReference type="ARBA" id="ARBA00022692"/>
    </source>
</evidence>
<dbReference type="GO" id="GO:0005886">
    <property type="term" value="C:plasma membrane"/>
    <property type="evidence" value="ECO:0007669"/>
    <property type="project" value="UniProtKB-SubCell"/>
</dbReference>
<evidence type="ECO:0000256" key="7">
    <source>
        <dbReference type="ARBA" id="ARBA00022989"/>
    </source>
</evidence>
<accession>A0A947D213</accession>
<proteinExistence type="inferred from homology"/>
<dbReference type="Proteomes" id="UP000766595">
    <property type="component" value="Unassembled WGS sequence"/>
</dbReference>
<dbReference type="RefSeq" id="WP_261968147.1">
    <property type="nucleotide sequence ID" value="NZ_JAHHZF010000004.1"/>
</dbReference>
<comment type="similarity">
    <text evidence="2 9">Belongs to the membrane fusion protein (MFP) (TC 8.A.1) family.</text>
</comment>
<dbReference type="InterPro" id="IPR050739">
    <property type="entry name" value="MFP"/>
</dbReference>
<comment type="caution">
    <text evidence="13">The sequence shown here is derived from an EMBL/GenBank/DDBJ whole genome shotgun (WGS) entry which is preliminary data.</text>
</comment>
<feature type="domain" description="AprE-like long alpha-helical hairpin" evidence="11">
    <location>
        <begin position="99"/>
        <end position="288"/>
    </location>
</feature>
<dbReference type="Pfam" id="PF25994">
    <property type="entry name" value="HH_AprE"/>
    <property type="match status" value="1"/>
</dbReference>
<protein>
    <recommendedName>
        <fullName evidence="9">Membrane fusion protein (MFP) family protein</fullName>
    </recommendedName>
</protein>
<evidence type="ECO:0000256" key="10">
    <source>
        <dbReference type="SAM" id="Coils"/>
    </source>
</evidence>
<dbReference type="PRINTS" id="PR01490">
    <property type="entry name" value="RTXTOXIND"/>
</dbReference>
<evidence type="ECO:0000256" key="8">
    <source>
        <dbReference type="ARBA" id="ARBA00023136"/>
    </source>
</evidence>
<keyword evidence="7 9" id="KW-1133">Transmembrane helix</keyword>
<keyword evidence="5 9" id="KW-0997">Cell inner membrane</keyword>
<dbReference type="Gene3D" id="2.40.50.100">
    <property type="match status" value="1"/>
</dbReference>
<dbReference type="InterPro" id="IPR010129">
    <property type="entry name" value="T1SS_HlyD"/>
</dbReference>
<dbReference type="GO" id="GO:0015031">
    <property type="term" value="P:protein transport"/>
    <property type="evidence" value="ECO:0007669"/>
    <property type="project" value="InterPro"/>
</dbReference>
<keyword evidence="4 9" id="KW-1003">Cell membrane</keyword>
<keyword evidence="10" id="KW-0175">Coiled coil</keyword>
<evidence type="ECO:0000313" key="13">
    <source>
        <dbReference type="EMBL" id="MBT9289513.1"/>
    </source>
</evidence>
<reference evidence="13 14" key="1">
    <citation type="submission" date="2021-06" db="EMBL/GenBank/DDBJ databases">
        <authorList>
            <person name="Grouzdev D.S."/>
            <person name="Koziaeva V."/>
        </authorList>
    </citation>
    <scope>NUCLEOTIDE SEQUENCE [LARGE SCALE GENOMIC DNA]</scope>
    <source>
        <strain evidence="13 14">22</strain>
    </source>
</reference>
<dbReference type="InterPro" id="IPR058781">
    <property type="entry name" value="HH_AprE-like"/>
</dbReference>
<dbReference type="EMBL" id="JAHHZF010000004">
    <property type="protein sequence ID" value="MBT9289513.1"/>
    <property type="molecule type" value="Genomic_DNA"/>
</dbReference>
<gene>
    <name evidence="13" type="ORF">KL771_08620</name>
</gene>